<sequence>MPVALRPRRGQIWAVGDGPRRVLIFSGNMLNDIDDEHVVTMEVIEHAVPLSVATGSGGWVRYTWLDHVPKTSLTRHTGEVPGDLMQRLSTRLFMVIATD</sequence>
<comment type="caution">
    <text evidence="1">The sequence shown here is derived from an EMBL/GenBank/DDBJ whole genome shotgun (WGS) entry which is preliminary data.</text>
</comment>
<protein>
    <submittedName>
        <fullName evidence="1">mRNA-degrading endonuclease toxin of MazEF toxin-antitoxin module</fullName>
    </submittedName>
</protein>
<accession>A0A853AXX0</accession>
<dbReference type="AlphaFoldDB" id="A0A853AXX0"/>
<evidence type="ECO:0000313" key="1">
    <source>
        <dbReference type="EMBL" id="NYI87416.1"/>
    </source>
</evidence>
<keyword evidence="1" id="KW-0540">Nuclease</keyword>
<evidence type="ECO:0000313" key="2">
    <source>
        <dbReference type="Proteomes" id="UP000549616"/>
    </source>
</evidence>
<gene>
    <name evidence="1" type="ORF">HNR02_000739</name>
</gene>
<dbReference type="Proteomes" id="UP000549616">
    <property type="component" value="Unassembled WGS sequence"/>
</dbReference>
<dbReference type="RefSeq" id="WP_312860892.1">
    <property type="nucleotide sequence ID" value="NZ_JACCFK010000001.1"/>
</dbReference>
<proteinExistence type="predicted"/>
<dbReference type="GO" id="GO:0004519">
    <property type="term" value="F:endonuclease activity"/>
    <property type="evidence" value="ECO:0007669"/>
    <property type="project" value="UniProtKB-KW"/>
</dbReference>
<dbReference type="EMBL" id="JACCFK010000001">
    <property type="protein sequence ID" value="NYI87416.1"/>
    <property type="molecule type" value="Genomic_DNA"/>
</dbReference>
<keyword evidence="1" id="KW-0378">Hydrolase</keyword>
<keyword evidence="2" id="KW-1185">Reference proteome</keyword>
<keyword evidence="1" id="KW-0255">Endonuclease</keyword>
<dbReference type="SUPFAM" id="SSF50118">
    <property type="entry name" value="Cell growth inhibitor/plasmid maintenance toxic component"/>
    <property type="match status" value="1"/>
</dbReference>
<name>A0A853AXX0_9PSEU</name>
<organism evidence="1 2">
    <name type="scientific">Amycolatopsis endophytica</name>
    <dbReference type="NCBI Taxonomy" id="860233"/>
    <lineage>
        <taxon>Bacteria</taxon>
        <taxon>Bacillati</taxon>
        <taxon>Actinomycetota</taxon>
        <taxon>Actinomycetes</taxon>
        <taxon>Pseudonocardiales</taxon>
        <taxon>Pseudonocardiaceae</taxon>
        <taxon>Amycolatopsis</taxon>
    </lineage>
</organism>
<reference evidence="1 2" key="1">
    <citation type="submission" date="2020-07" db="EMBL/GenBank/DDBJ databases">
        <title>Sequencing the genomes of 1000 actinobacteria strains.</title>
        <authorList>
            <person name="Klenk H.-P."/>
        </authorList>
    </citation>
    <scope>NUCLEOTIDE SEQUENCE [LARGE SCALE GENOMIC DNA]</scope>
    <source>
        <strain evidence="1 2">DSM 104006</strain>
    </source>
</reference>